<keyword evidence="6 9" id="KW-0732">Signal</keyword>
<dbReference type="Pfam" id="PF05438">
    <property type="entry name" value="TRH"/>
    <property type="match status" value="1"/>
</dbReference>
<dbReference type="GO" id="GO:0042755">
    <property type="term" value="P:eating behavior"/>
    <property type="evidence" value="ECO:0007669"/>
    <property type="project" value="TreeGrafter"/>
</dbReference>
<comment type="function">
    <text evidence="9">Functions as a regulator of the biosynthesis of TSH in the anterior pituitary gland and as a neurotransmitter/ neuromodulator in the central and peripheral nervous systems.</text>
</comment>
<feature type="signal peptide" evidence="9">
    <location>
        <begin position="1"/>
        <end position="20"/>
    </location>
</feature>
<feature type="chain" id="PRO_5034426994" description="Pro-thyrotropin-releasing hormone" evidence="9">
    <location>
        <begin position="21"/>
        <end position="270"/>
    </location>
</feature>
<feature type="region of interest" description="Disordered" evidence="10">
    <location>
        <begin position="173"/>
        <end position="214"/>
    </location>
</feature>
<dbReference type="PANTHER" id="PTHR17530">
    <property type="entry name" value="PRO-THYROTROPIN-RELEASING HORMONE"/>
    <property type="match status" value="1"/>
</dbReference>
<evidence type="ECO:0000256" key="7">
    <source>
        <dbReference type="ARBA" id="ARBA00022737"/>
    </source>
</evidence>
<dbReference type="GO" id="GO:0030141">
    <property type="term" value="C:secretory granule"/>
    <property type="evidence" value="ECO:0007669"/>
    <property type="project" value="TreeGrafter"/>
</dbReference>
<evidence type="ECO:0000256" key="4">
    <source>
        <dbReference type="ARBA" id="ARBA00022685"/>
    </source>
</evidence>
<dbReference type="GeneID" id="114467326"/>
<dbReference type="GO" id="GO:0014050">
    <property type="term" value="P:negative regulation of glutamate secretion"/>
    <property type="evidence" value="ECO:0007669"/>
    <property type="project" value="TreeGrafter"/>
</dbReference>
<reference evidence="11" key="2">
    <citation type="submission" date="2025-08" db="UniProtKB">
        <authorList>
            <consortium name="Ensembl"/>
        </authorList>
    </citation>
    <scope>IDENTIFICATION</scope>
</reference>
<dbReference type="GO" id="GO:0032024">
    <property type="term" value="P:positive regulation of insulin secretion"/>
    <property type="evidence" value="ECO:0007669"/>
    <property type="project" value="TreeGrafter"/>
</dbReference>
<dbReference type="GO" id="GO:0008437">
    <property type="term" value="F:thyrotropin-releasing hormone activity"/>
    <property type="evidence" value="ECO:0007669"/>
    <property type="project" value="InterPro"/>
</dbReference>
<evidence type="ECO:0000256" key="1">
    <source>
        <dbReference type="ARBA" id="ARBA00004613"/>
    </source>
</evidence>
<dbReference type="Proteomes" id="UP000694680">
    <property type="component" value="Chromosome 7"/>
</dbReference>
<evidence type="ECO:0000256" key="3">
    <source>
        <dbReference type="ARBA" id="ARBA00022525"/>
    </source>
</evidence>
<evidence type="ECO:0000256" key="10">
    <source>
        <dbReference type="SAM" id="MobiDB-lite"/>
    </source>
</evidence>
<dbReference type="CTD" id="7200"/>
<comment type="similarity">
    <text evidence="2 9">Belongs to the TRH family.</text>
</comment>
<feature type="region of interest" description="Disordered" evidence="10">
    <location>
        <begin position="62"/>
        <end position="161"/>
    </location>
</feature>
<feature type="region of interest" description="Disordered" evidence="10">
    <location>
        <begin position="247"/>
        <end position="270"/>
    </location>
</feature>
<keyword evidence="4" id="KW-0165">Cleavage on pair of basic residues</keyword>
<keyword evidence="12" id="KW-1185">Reference proteome</keyword>
<reference evidence="11" key="1">
    <citation type="submission" date="2020-06" db="EMBL/GenBank/DDBJ databases">
        <authorList>
            <consortium name="Wellcome Sanger Institute Data Sharing"/>
        </authorList>
    </citation>
    <scope>NUCLEOTIDE SEQUENCE [LARGE SCALE GENOMIC DNA]</scope>
</reference>
<evidence type="ECO:0000256" key="2">
    <source>
        <dbReference type="ARBA" id="ARBA00010437"/>
    </source>
</evidence>
<reference evidence="11" key="3">
    <citation type="submission" date="2025-09" db="UniProtKB">
        <authorList>
            <consortium name="Ensembl"/>
        </authorList>
    </citation>
    <scope>IDENTIFICATION</scope>
</reference>
<proteinExistence type="inferred from homology"/>
<accession>A0A8C5D605</accession>
<dbReference type="GO" id="GO:0009755">
    <property type="term" value="P:hormone-mediated signaling pathway"/>
    <property type="evidence" value="ECO:0007669"/>
    <property type="project" value="UniProtKB-UniRule"/>
</dbReference>
<keyword evidence="3 9" id="KW-0964">Secreted</keyword>
<dbReference type="PIRSF" id="PIRSF001795">
    <property type="entry name" value="TRH"/>
    <property type="match status" value="1"/>
</dbReference>
<evidence type="ECO:0000256" key="8">
    <source>
        <dbReference type="ARBA" id="ARBA00022815"/>
    </source>
</evidence>
<evidence type="ECO:0000313" key="11">
    <source>
        <dbReference type="Ensembl" id="ENSGWIP00000000497.1"/>
    </source>
</evidence>
<evidence type="ECO:0000256" key="9">
    <source>
        <dbReference type="PIRNR" id="PIRNR001795"/>
    </source>
</evidence>
<organism evidence="11 12">
    <name type="scientific">Gouania willdenowi</name>
    <name type="common">Blunt-snouted clingfish</name>
    <name type="synonym">Lepadogaster willdenowi</name>
    <dbReference type="NCBI Taxonomy" id="441366"/>
    <lineage>
        <taxon>Eukaryota</taxon>
        <taxon>Metazoa</taxon>
        <taxon>Chordata</taxon>
        <taxon>Craniata</taxon>
        <taxon>Vertebrata</taxon>
        <taxon>Euteleostomi</taxon>
        <taxon>Actinopterygii</taxon>
        <taxon>Neopterygii</taxon>
        <taxon>Teleostei</taxon>
        <taxon>Neoteleostei</taxon>
        <taxon>Acanthomorphata</taxon>
        <taxon>Ovalentaria</taxon>
        <taxon>Blenniimorphae</taxon>
        <taxon>Blenniiformes</taxon>
        <taxon>Gobiesocoidei</taxon>
        <taxon>Gobiesocidae</taxon>
        <taxon>Gobiesocinae</taxon>
        <taxon>Gouania</taxon>
    </lineage>
</organism>
<evidence type="ECO:0000313" key="12">
    <source>
        <dbReference type="Proteomes" id="UP000694680"/>
    </source>
</evidence>
<dbReference type="GO" id="GO:0014054">
    <property type="term" value="P:positive regulation of gamma-aminobutyric acid secretion"/>
    <property type="evidence" value="ECO:0007669"/>
    <property type="project" value="TreeGrafter"/>
</dbReference>
<dbReference type="OrthoDB" id="9949225at2759"/>
<gene>
    <name evidence="11" type="primary">trh</name>
</gene>
<feature type="region of interest" description="Disordered" evidence="10">
    <location>
        <begin position="20"/>
        <end position="40"/>
    </location>
</feature>
<dbReference type="GO" id="GO:0001692">
    <property type="term" value="P:histamine metabolic process"/>
    <property type="evidence" value="ECO:0007669"/>
    <property type="project" value="TreeGrafter"/>
</dbReference>
<feature type="compositionally biased region" description="Acidic residues" evidence="10">
    <location>
        <begin position="181"/>
        <end position="197"/>
    </location>
</feature>
<evidence type="ECO:0000256" key="6">
    <source>
        <dbReference type="ARBA" id="ARBA00022729"/>
    </source>
</evidence>
<keyword evidence="7" id="KW-0677">Repeat</keyword>
<feature type="compositionally biased region" description="Basic and acidic residues" evidence="10">
    <location>
        <begin position="82"/>
        <end position="99"/>
    </location>
</feature>
<name>A0A8C5D605_GOUWI</name>
<comment type="subcellular location">
    <subcellularLocation>
        <location evidence="1">Secreted</location>
    </subcellularLocation>
</comment>
<dbReference type="InterPro" id="IPR008857">
    <property type="entry name" value="TRH"/>
</dbReference>
<dbReference type="RefSeq" id="XP_028309321.1">
    <property type="nucleotide sequence ID" value="XM_028453520.1"/>
</dbReference>
<dbReference type="AlphaFoldDB" id="A0A8C5D605"/>
<dbReference type="PANTHER" id="PTHR17530:SF2">
    <property type="entry name" value="PRO-THYROTROPIN-RELEASING HORMONE"/>
    <property type="match status" value="1"/>
</dbReference>
<protein>
    <recommendedName>
        <fullName evidence="9">Pro-thyrotropin-releasing hormone</fullName>
    </recommendedName>
</protein>
<keyword evidence="8" id="KW-0027">Amidation</keyword>
<dbReference type="GO" id="GO:0005576">
    <property type="term" value="C:extracellular region"/>
    <property type="evidence" value="ECO:0007669"/>
    <property type="project" value="UniProtKB-SubCell"/>
</dbReference>
<sequence>MKSTCLLMLASLTVYKVTLSGGQGISPEDETEEPNLDDDVLERTEGLLLRSLLSKLQDEYTRNSNNGFSSQSEWITKRQHPGKRDSEDLEKRQHPGRREEDDDDPFVELQRRQHPGKREQDDVLRSFFALQKRQHPGKRSTLGHMSDDPVQLLGPLSKRQHPGKRYYQYPMDAHSKQQHPEDDEWGWGPEGEEDDLPEMEKRQHPGKRFSDTFNPDFGANVPCDGADDPAECSKIKVLLLDFLENMTTNHVETKRQHPGKRSAPEEEEGE</sequence>
<keyword evidence="5 9" id="KW-0372">Hormone</keyword>
<feature type="compositionally biased region" description="Polar residues" evidence="10">
    <location>
        <begin position="62"/>
        <end position="74"/>
    </location>
</feature>
<dbReference type="Ensembl" id="ENSGWIT00000000553.1">
    <property type="protein sequence ID" value="ENSGWIP00000000497.1"/>
    <property type="gene ID" value="ENSGWIG00000000340.1"/>
</dbReference>
<evidence type="ECO:0000256" key="5">
    <source>
        <dbReference type="ARBA" id="ARBA00022702"/>
    </source>
</evidence>
<feature type="compositionally biased region" description="Acidic residues" evidence="10">
    <location>
        <begin position="27"/>
        <end position="40"/>
    </location>
</feature>